<reference evidence="1" key="2">
    <citation type="submission" date="2005-04" db="EMBL/GenBank/DDBJ databases">
        <authorList>
            <person name="Buell C.R."/>
            <person name="Wing R.A."/>
            <person name="McCombie W.A."/>
            <person name="Ouyang S."/>
        </authorList>
    </citation>
    <scope>NUCLEOTIDE SEQUENCE</scope>
</reference>
<gene>
    <name evidence="1" type="ordered locus">LOC_Os11g43540</name>
</gene>
<reference evidence="1" key="1">
    <citation type="journal article" date="2005" name="BMC Biol.">
        <title>The sequence of rice chromosomes 11 and 12, rich in disease resistance genes and recent gene duplications.</title>
        <authorList>
            <consortium name="The rice chromosomes 11 and 12 sequencing consortia"/>
        </authorList>
    </citation>
    <scope>NUCLEOTIDE SEQUENCE [LARGE SCALE GENOMIC DNA]</scope>
</reference>
<reference evidence="1" key="3">
    <citation type="submission" date="2006-01" db="EMBL/GenBank/DDBJ databases">
        <authorList>
            <person name="Buell R."/>
        </authorList>
    </citation>
    <scope>NUCLEOTIDE SEQUENCE</scope>
</reference>
<organism evidence="1">
    <name type="scientific">Oryza sativa subsp. japonica</name>
    <name type="common">Rice</name>
    <dbReference type="NCBI Taxonomy" id="39947"/>
    <lineage>
        <taxon>Eukaryota</taxon>
        <taxon>Viridiplantae</taxon>
        <taxon>Streptophyta</taxon>
        <taxon>Embryophyta</taxon>
        <taxon>Tracheophyta</taxon>
        <taxon>Spermatophyta</taxon>
        <taxon>Magnoliopsida</taxon>
        <taxon>Liliopsida</taxon>
        <taxon>Poales</taxon>
        <taxon>Poaceae</taxon>
        <taxon>BOP clade</taxon>
        <taxon>Oryzoideae</taxon>
        <taxon>Oryzeae</taxon>
        <taxon>Oryzinae</taxon>
        <taxon>Oryza</taxon>
        <taxon>Oryza sativa</taxon>
    </lineage>
</organism>
<name>Q2R074_ORYSJ</name>
<protein>
    <submittedName>
        <fullName evidence="1">Uncharacterized protein</fullName>
    </submittedName>
</protein>
<sequence length="73" mass="7826">MAVARTAVGEGAGVGGMRRGARSATLWRRTAMAALGRRRGGGRRSNITAQREDGFVQKFSLPRWIVNLSVAVV</sequence>
<dbReference type="EMBL" id="DP000010">
    <property type="protein sequence ID" value="ABA95124.1"/>
    <property type="molecule type" value="Genomic_DNA"/>
</dbReference>
<dbReference type="AlphaFoldDB" id="Q2R074"/>
<accession>Q2R074</accession>
<proteinExistence type="predicted"/>
<evidence type="ECO:0000313" key="1">
    <source>
        <dbReference type="EMBL" id="ABA95124.1"/>
    </source>
</evidence>